<gene>
    <name evidence="6" type="ORF">NCCP691_20070</name>
</gene>
<dbReference type="PRINTS" id="PR00990">
    <property type="entry name" value="RIBOKINASE"/>
</dbReference>
<evidence type="ECO:0000256" key="3">
    <source>
        <dbReference type="ARBA" id="ARBA00022777"/>
    </source>
</evidence>
<protein>
    <submittedName>
        <fullName evidence="6">Ribokinase</fullName>
    </submittedName>
</protein>
<dbReference type="Gene3D" id="3.40.1190.20">
    <property type="match status" value="1"/>
</dbReference>
<dbReference type="PANTHER" id="PTHR10584">
    <property type="entry name" value="SUGAR KINASE"/>
    <property type="match status" value="1"/>
</dbReference>
<evidence type="ECO:0000256" key="4">
    <source>
        <dbReference type="RuleBase" id="RU003704"/>
    </source>
</evidence>
<keyword evidence="3 4" id="KW-0418">Kinase</keyword>
<dbReference type="Proteomes" id="UP000887222">
    <property type="component" value="Unassembled WGS sequence"/>
</dbReference>
<comment type="caution">
    <text evidence="6">The sequence shown here is derived from an EMBL/GenBank/DDBJ whole genome shotgun (WGS) entry which is preliminary data.</text>
</comment>
<evidence type="ECO:0000313" key="6">
    <source>
        <dbReference type="EMBL" id="GIZ51993.1"/>
    </source>
</evidence>
<evidence type="ECO:0000256" key="2">
    <source>
        <dbReference type="ARBA" id="ARBA00022679"/>
    </source>
</evidence>
<organism evidence="6 7">
    <name type="scientific">Noviherbaspirillum aridicola</name>
    <dbReference type="NCBI Taxonomy" id="2849687"/>
    <lineage>
        <taxon>Bacteria</taxon>
        <taxon>Pseudomonadati</taxon>
        <taxon>Pseudomonadota</taxon>
        <taxon>Betaproteobacteria</taxon>
        <taxon>Burkholderiales</taxon>
        <taxon>Oxalobacteraceae</taxon>
        <taxon>Noviherbaspirillum</taxon>
    </lineage>
</organism>
<reference evidence="6 7" key="1">
    <citation type="journal article" date="2022" name="Int. J. Syst. Evol. Microbiol.">
        <title>Noviherbaspirillum aridicola sp. nov., isolated from an arid soil in Pakistan.</title>
        <authorList>
            <person name="Khan I.U."/>
            <person name="Saqib M."/>
            <person name="Amin A."/>
            <person name="Hussain F."/>
            <person name="Li L."/>
            <person name="Liu Y.H."/>
            <person name="Fang B.Z."/>
            <person name="Ahmed I."/>
            <person name="Li W.J."/>
        </authorList>
    </citation>
    <scope>NUCLEOTIDE SEQUENCE [LARGE SCALE GENOMIC DNA]</scope>
    <source>
        <strain evidence="6 7">NCCP-691</strain>
    </source>
</reference>
<evidence type="ECO:0000313" key="7">
    <source>
        <dbReference type="Proteomes" id="UP000887222"/>
    </source>
</evidence>
<evidence type="ECO:0000256" key="1">
    <source>
        <dbReference type="ARBA" id="ARBA00010688"/>
    </source>
</evidence>
<evidence type="ECO:0000259" key="5">
    <source>
        <dbReference type="Pfam" id="PF00294"/>
    </source>
</evidence>
<keyword evidence="2 4" id="KW-0808">Transferase</keyword>
<dbReference type="InterPro" id="IPR002173">
    <property type="entry name" value="Carboh/pur_kinase_PfkB_CS"/>
</dbReference>
<proteinExistence type="inferred from homology"/>
<comment type="similarity">
    <text evidence="1 4">Belongs to the carbohydrate kinase PfkB family.</text>
</comment>
<dbReference type="RefSeq" id="WP_220808161.1">
    <property type="nucleotide sequence ID" value="NZ_BPMK01000008.1"/>
</dbReference>
<name>A0ABQ4Q483_9BURK</name>
<dbReference type="InterPro" id="IPR011611">
    <property type="entry name" value="PfkB_dom"/>
</dbReference>
<dbReference type="EMBL" id="BPMK01000008">
    <property type="protein sequence ID" value="GIZ51993.1"/>
    <property type="molecule type" value="Genomic_DNA"/>
</dbReference>
<dbReference type="InterPro" id="IPR002139">
    <property type="entry name" value="Ribo/fructo_kinase"/>
</dbReference>
<dbReference type="InterPro" id="IPR029056">
    <property type="entry name" value="Ribokinase-like"/>
</dbReference>
<sequence length="310" mass="32505">MTRVICIGNTTLDKIWPLTQLPTTGGKYRASDYLEVGGGMAANAAVAVARLGGNAAYWGRAGDDSAGRTMVQEMTDYGVDVSQFRLFAGARSSTSAILVSGDGERAIVNFRGAGVPDDAGWLPLEEVRSAQAVLADIRWVEGDVAVLGAARAAGIPTVLDGEIATAAAWQAVLPLVDHAIFSEPGLRSFMDTPIETDADRIAALRKVRTLGCRMAAVTRGGEGTIWLDETGIHFQMAFTVDVVDTTGAGDVFHGAYALALGEGQAIPQAVRFASAVAALKCTRRGGRAGIPTRAEVESFLADQGGRHMPR</sequence>
<dbReference type="SUPFAM" id="SSF53613">
    <property type="entry name" value="Ribokinase-like"/>
    <property type="match status" value="1"/>
</dbReference>
<dbReference type="PROSITE" id="PS00584">
    <property type="entry name" value="PFKB_KINASES_2"/>
    <property type="match status" value="1"/>
</dbReference>
<dbReference type="PANTHER" id="PTHR10584:SF157">
    <property type="entry name" value="SULFOFRUCTOSE KINASE"/>
    <property type="match status" value="1"/>
</dbReference>
<keyword evidence="7" id="KW-1185">Reference proteome</keyword>
<feature type="domain" description="Carbohydrate kinase PfkB" evidence="5">
    <location>
        <begin position="1"/>
        <end position="292"/>
    </location>
</feature>
<dbReference type="Pfam" id="PF00294">
    <property type="entry name" value="PfkB"/>
    <property type="match status" value="1"/>
</dbReference>
<accession>A0ABQ4Q483</accession>